<dbReference type="GO" id="GO:0007584">
    <property type="term" value="P:response to nutrient"/>
    <property type="evidence" value="ECO:0007669"/>
    <property type="project" value="TreeGrafter"/>
</dbReference>
<dbReference type="InterPro" id="IPR009014">
    <property type="entry name" value="Transketo_C/PFOR_II"/>
</dbReference>
<proteinExistence type="predicted"/>
<dbReference type="Gene3D" id="3.40.50.970">
    <property type="match status" value="1"/>
</dbReference>
<reference evidence="6" key="1">
    <citation type="submission" date="2020-11" db="EMBL/GenBank/DDBJ databases">
        <authorList>
            <person name="Whiteford S."/>
        </authorList>
    </citation>
    <scope>NUCLEOTIDE SEQUENCE</scope>
</reference>
<dbReference type="SUPFAM" id="SSF52922">
    <property type="entry name" value="TK C-terminal domain-like"/>
    <property type="match status" value="1"/>
</dbReference>
<dbReference type="AlphaFoldDB" id="A0A8S4G2P1"/>
<dbReference type="SMART" id="SM00861">
    <property type="entry name" value="Transket_pyr"/>
    <property type="match status" value="1"/>
</dbReference>
<evidence type="ECO:0000256" key="3">
    <source>
        <dbReference type="ARBA" id="ARBA00023002"/>
    </source>
</evidence>
<evidence type="ECO:0000256" key="1">
    <source>
        <dbReference type="ARBA" id="ARBA00001964"/>
    </source>
</evidence>
<keyword evidence="3" id="KW-0560">Oxidoreductase</keyword>
<protein>
    <recommendedName>
        <fullName evidence="2">3-methyl-2-oxobutanoate dehydrogenase (2-methylpropanoyl-transferring)</fullName>
        <ecNumber evidence="2">1.2.4.4</ecNumber>
    </recommendedName>
</protein>
<dbReference type="EMBL" id="CAJHNJ030000101">
    <property type="protein sequence ID" value="CAG9135363.1"/>
    <property type="molecule type" value="Genomic_DNA"/>
</dbReference>
<comment type="cofactor">
    <cofactor evidence="1">
        <name>thiamine diphosphate</name>
        <dbReference type="ChEBI" id="CHEBI:58937"/>
    </cofactor>
</comment>
<dbReference type="SUPFAM" id="SSF52518">
    <property type="entry name" value="Thiamin diphosphate-binding fold (THDP-binding)"/>
    <property type="match status" value="1"/>
</dbReference>
<dbReference type="EC" id="1.2.4.4" evidence="2"/>
<dbReference type="InterPro" id="IPR033248">
    <property type="entry name" value="Transketolase_C"/>
</dbReference>
<dbReference type="CDD" id="cd07036">
    <property type="entry name" value="TPP_PYR_E1-PDHc-beta_like"/>
    <property type="match status" value="1"/>
</dbReference>
<dbReference type="Pfam" id="PF02779">
    <property type="entry name" value="Transket_pyr"/>
    <property type="match status" value="1"/>
</dbReference>
<dbReference type="Proteomes" id="UP000653454">
    <property type="component" value="Unassembled WGS sequence"/>
</dbReference>
<keyword evidence="7" id="KW-1185">Reference proteome</keyword>
<comment type="caution">
    <text evidence="6">The sequence shown here is derived from an EMBL/GenBank/DDBJ whole genome shotgun (WGS) entry which is preliminary data.</text>
</comment>
<evidence type="ECO:0000313" key="7">
    <source>
        <dbReference type="Proteomes" id="UP000653454"/>
    </source>
</evidence>
<dbReference type="InterPro" id="IPR005475">
    <property type="entry name" value="Transketolase-like_Pyr-bd"/>
</dbReference>
<dbReference type="Pfam" id="PF02780">
    <property type="entry name" value="Transketolase_C"/>
    <property type="match status" value="1"/>
</dbReference>
<name>A0A8S4G2P1_PLUXY</name>
<evidence type="ECO:0000313" key="6">
    <source>
        <dbReference type="EMBL" id="CAG9135363.1"/>
    </source>
</evidence>
<sequence>MSGLVTNGSVLLTRFVSRFNGCTKRLSSHFTYFPDNGKPVEGETTKMNMMQAINNALDITLKTDDSAVLFGEDVAFGGVFRCALGLQDKYGKERVFNTPLCEQGIAGFGIGLATAGATAIAEIQFADYIFPAFDQLVNEAAKARYRSASQFECGALTVRAPCGAVGHGGLYHSQSPEAFFSHAPGLKVVVPRGPISAKGLLLSCIRERDPCVFLEPKILYRSATEEVPDVDYTIPLGKAQVLREGDAATLVGWGTQVHVLLEVADMARTNLGLACDVIDLQSILPWDEETVSLRVPSSVDQRSLTAKVKDNVNGSAEPIVDDSFLTHRQGSIYRAIEAKVYDGDLRGAVRLLTSDSSLAPRTPETITALKEKHPTPSRPLSFPPEPNISSPFLSVTVSDVAVAVDSFYSGSAAGLDGLRPQHLKELISVSAGDNGHKLLESLTRLCNFLLKGMLNLEVCPYLYGASLCALSKSDGGIRPIAVGSVFRRLVAKVGGRAVKSEMSVFLQPHQLGYGTALGCEAAIHATRSFAMTGCENASNDIILKVDLKNAFNSIERDGMLSKIQEHIPTLYPFLSQCYSLPSQLFYDSESISSQPEYPQLVHHNKSNPGIKLLDKANFTVLGAPIFPEGVPPLLDGKREGINKTVSGLKQLPAHVALTIFRCCLSMPKLTYALRTSPVWLFPANIANIDNCIKNVLEQVLNIKLEGDQWRQAALPIRHGGLGIRRVKETGLSAFLSSAHGVVDLVTRILSINGDGFRLPFVTEALEGWEAQCPGKELPDHLDVQKAWDDVLCKSVLDKIMESSIGVDLARVRASSKPESGSWLHALPSPQMGTLLDDDSLRIAVALRLGCDICEQHHCICGALVDSRGHHGLSCPKCAGRFPRHHALNDLIKRAMVMANIPCVLEPPGLSRTDGKRPDGLTQVPWERGRSLLWDATCVSTFAASHLAGTARVAGSAAENAARLKHQKYTDLKNRYLFVPVAVETSGVWGGEAKALIRDLGRRIASRGHDRRSGSYLAQRLSLAIQRGNAASIMGTFGPGMTRGGLLD</sequence>
<dbReference type="PANTHER" id="PTHR42980">
    <property type="entry name" value="2-OXOISOVALERATE DEHYDROGENASE SUBUNIT BETA-RELATED"/>
    <property type="match status" value="1"/>
</dbReference>
<evidence type="ECO:0000256" key="4">
    <source>
        <dbReference type="ARBA" id="ARBA00051764"/>
    </source>
</evidence>
<evidence type="ECO:0000259" key="5">
    <source>
        <dbReference type="SMART" id="SM00861"/>
    </source>
</evidence>
<dbReference type="PANTHER" id="PTHR42980:SF1">
    <property type="entry name" value="2-OXOISOVALERATE DEHYDROGENASE SUBUNIT BETA, MITOCHONDRIAL"/>
    <property type="match status" value="1"/>
</dbReference>
<dbReference type="Gene3D" id="3.40.50.920">
    <property type="match status" value="1"/>
</dbReference>
<dbReference type="InterPro" id="IPR029061">
    <property type="entry name" value="THDP-binding"/>
</dbReference>
<dbReference type="FunFam" id="3.40.50.970:FF:000001">
    <property type="entry name" value="Pyruvate dehydrogenase E1 beta subunit"/>
    <property type="match status" value="1"/>
</dbReference>
<evidence type="ECO:0000256" key="2">
    <source>
        <dbReference type="ARBA" id="ARBA00012277"/>
    </source>
</evidence>
<accession>A0A8S4G2P1</accession>
<organism evidence="6 7">
    <name type="scientific">Plutella xylostella</name>
    <name type="common">Diamondback moth</name>
    <name type="synonym">Plutella maculipennis</name>
    <dbReference type="NCBI Taxonomy" id="51655"/>
    <lineage>
        <taxon>Eukaryota</taxon>
        <taxon>Metazoa</taxon>
        <taxon>Ecdysozoa</taxon>
        <taxon>Arthropoda</taxon>
        <taxon>Hexapoda</taxon>
        <taxon>Insecta</taxon>
        <taxon>Pterygota</taxon>
        <taxon>Neoptera</taxon>
        <taxon>Endopterygota</taxon>
        <taxon>Lepidoptera</taxon>
        <taxon>Glossata</taxon>
        <taxon>Ditrysia</taxon>
        <taxon>Yponomeutoidea</taxon>
        <taxon>Plutellidae</taxon>
        <taxon>Plutella</taxon>
    </lineage>
</organism>
<dbReference type="GO" id="GO:0003863">
    <property type="term" value="F:branched-chain 2-oxo acid dehydrogenase activity"/>
    <property type="evidence" value="ECO:0007669"/>
    <property type="project" value="UniProtKB-EC"/>
</dbReference>
<feature type="domain" description="Transketolase-like pyrimidine-binding" evidence="5">
    <location>
        <begin position="47"/>
        <end position="222"/>
    </location>
</feature>
<gene>
    <name evidence="6" type="ORF">PLXY2_LOCUS13619</name>
</gene>
<comment type="catalytic activity">
    <reaction evidence="4">
        <text>N(6)-[(R)-lipoyl]-L-lysyl-[protein] + 3-methyl-2-oxobutanoate + H(+) = N(6)-[(R)-S(8)-2-methylpropanoyldihydrolipoyl]-L-lysyl-[protein] + CO2</text>
        <dbReference type="Rhea" id="RHEA:13457"/>
        <dbReference type="Rhea" id="RHEA-COMP:10474"/>
        <dbReference type="Rhea" id="RHEA-COMP:10497"/>
        <dbReference type="ChEBI" id="CHEBI:11851"/>
        <dbReference type="ChEBI" id="CHEBI:15378"/>
        <dbReference type="ChEBI" id="CHEBI:16526"/>
        <dbReference type="ChEBI" id="CHEBI:83099"/>
        <dbReference type="ChEBI" id="CHEBI:83142"/>
        <dbReference type="EC" id="1.2.4.4"/>
    </reaction>
    <physiologicalReaction direction="left-to-right" evidence="4">
        <dbReference type="Rhea" id="RHEA:13458"/>
    </physiologicalReaction>
</comment>
<dbReference type="GO" id="GO:0009083">
    <property type="term" value="P:branched-chain amino acid catabolic process"/>
    <property type="evidence" value="ECO:0007669"/>
    <property type="project" value="TreeGrafter"/>
</dbReference>